<evidence type="ECO:0000313" key="2">
    <source>
        <dbReference type="Proteomes" id="UP000276133"/>
    </source>
</evidence>
<dbReference type="Proteomes" id="UP000276133">
    <property type="component" value="Unassembled WGS sequence"/>
</dbReference>
<gene>
    <name evidence="1" type="ORF">BpHYR1_000894</name>
</gene>
<comment type="caution">
    <text evidence="1">The sequence shown here is derived from an EMBL/GenBank/DDBJ whole genome shotgun (WGS) entry which is preliminary data.</text>
</comment>
<keyword evidence="2" id="KW-1185">Reference proteome</keyword>
<name>A0A3M7SF94_BRAPC</name>
<sequence>MSMVIDRLMSCQRPSLSAAPGVLVGRVLGKAVMVEQTLELECAHAKADVEALRARVALRVQIGLAVFECHGHLVEVDAAVGQVAALDLVVGPLVTGALEYVDDAVLGERPVDHVLQASHEVGADGDAAVDVGGSAARVHLAVEVERGEQTGGLVAHY</sequence>
<dbReference type="AlphaFoldDB" id="A0A3M7SF94"/>
<reference evidence="1 2" key="1">
    <citation type="journal article" date="2018" name="Sci. Rep.">
        <title>Genomic signatures of local adaptation to the degree of environmental predictability in rotifers.</title>
        <authorList>
            <person name="Franch-Gras L."/>
            <person name="Hahn C."/>
            <person name="Garcia-Roger E.M."/>
            <person name="Carmona M.J."/>
            <person name="Serra M."/>
            <person name="Gomez A."/>
        </authorList>
    </citation>
    <scope>NUCLEOTIDE SEQUENCE [LARGE SCALE GENOMIC DNA]</scope>
    <source>
        <strain evidence="1">HYR1</strain>
    </source>
</reference>
<dbReference type="EMBL" id="REGN01001483">
    <property type="protein sequence ID" value="RNA34426.1"/>
    <property type="molecule type" value="Genomic_DNA"/>
</dbReference>
<organism evidence="1 2">
    <name type="scientific">Brachionus plicatilis</name>
    <name type="common">Marine rotifer</name>
    <name type="synonym">Brachionus muelleri</name>
    <dbReference type="NCBI Taxonomy" id="10195"/>
    <lineage>
        <taxon>Eukaryota</taxon>
        <taxon>Metazoa</taxon>
        <taxon>Spiralia</taxon>
        <taxon>Gnathifera</taxon>
        <taxon>Rotifera</taxon>
        <taxon>Eurotatoria</taxon>
        <taxon>Monogononta</taxon>
        <taxon>Pseudotrocha</taxon>
        <taxon>Ploima</taxon>
        <taxon>Brachionidae</taxon>
        <taxon>Brachionus</taxon>
    </lineage>
</organism>
<accession>A0A3M7SF94</accession>
<proteinExistence type="predicted"/>
<protein>
    <submittedName>
        <fullName evidence="1">Uncharacterized protein</fullName>
    </submittedName>
</protein>
<evidence type="ECO:0000313" key="1">
    <source>
        <dbReference type="EMBL" id="RNA34426.1"/>
    </source>
</evidence>